<evidence type="ECO:0000256" key="6">
    <source>
        <dbReference type="ARBA" id="ARBA00023002"/>
    </source>
</evidence>
<comment type="pathway">
    <text evidence="1 8">Cofactor biosynthesis; tetrahydrofolate biosynthesis; 5,6,7,8-tetrahydrofolate from 7,8-dihydrofolate: step 1/1.</text>
</comment>
<dbReference type="InterPro" id="IPR017925">
    <property type="entry name" value="DHFR_CS"/>
</dbReference>
<evidence type="ECO:0000256" key="2">
    <source>
        <dbReference type="ARBA" id="ARBA00009539"/>
    </source>
</evidence>
<dbReference type="PRINTS" id="PR00070">
    <property type="entry name" value="DHFR"/>
</dbReference>
<name>A0A060LZ90_9BACI</name>
<dbReference type="EC" id="1.5.1.3" evidence="3 8"/>
<evidence type="ECO:0000259" key="10">
    <source>
        <dbReference type="PROSITE" id="PS51330"/>
    </source>
</evidence>
<dbReference type="Gene3D" id="3.40.430.10">
    <property type="entry name" value="Dihydrofolate Reductase, subunit A"/>
    <property type="match status" value="1"/>
</dbReference>
<evidence type="ECO:0000313" key="11">
    <source>
        <dbReference type="EMBL" id="AIC95517.1"/>
    </source>
</evidence>
<dbReference type="GO" id="GO:0046452">
    <property type="term" value="P:dihydrofolate metabolic process"/>
    <property type="evidence" value="ECO:0007669"/>
    <property type="project" value="TreeGrafter"/>
</dbReference>
<dbReference type="PROSITE" id="PS00075">
    <property type="entry name" value="DHFR_1"/>
    <property type="match status" value="1"/>
</dbReference>
<accession>A0A060LZ90</accession>
<dbReference type="GO" id="GO:0070401">
    <property type="term" value="F:NADP+ binding"/>
    <property type="evidence" value="ECO:0007669"/>
    <property type="project" value="UniProtKB-ARBA"/>
</dbReference>
<dbReference type="AlphaFoldDB" id="A0A060LZ90"/>
<dbReference type="PROSITE" id="PS51330">
    <property type="entry name" value="DHFR_2"/>
    <property type="match status" value="1"/>
</dbReference>
<dbReference type="PANTHER" id="PTHR48069">
    <property type="entry name" value="DIHYDROFOLATE REDUCTASE"/>
    <property type="match status" value="1"/>
</dbReference>
<evidence type="ECO:0000256" key="5">
    <source>
        <dbReference type="ARBA" id="ARBA00022857"/>
    </source>
</evidence>
<keyword evidence="12" id="KW-1185">Reference proteome</keyword>
<dbReference type="InterPro" id="IPR024072">
    <property type="entry name" value="DHFR-like_dom_sf"/>
</dbReference>
<dbReference type="SUPFAM" id="SSF53597">
    <property type="entry name" value="Dihydrofolate reductase-like"/>
    <property type="match status" value="1"/>
</dbReference>
<dbReference type="KEGG" id="ble:BleG1_2953"/>
<dbReference type="FunFam" id="3.40.430.10:FF:000001">
    <property type="entry name" value="Dihydrofolate reductase"/>
    <property type="match status" value="1"/>
</dbReference>
<dbReference type="RefSeq" id="WP_038482454.1">
    <property type="nucleotide sequence ID" value="NZ_CP003923.1"/>
</dbReference>
<dbReference type="InterPro" id="IPR001796">
    <property type="entry name" value="DHFR_dom"/>
</dbReference>
<dbReference type="CDD" id="cd00209">
    <property type="entry name" value="DHFR"/>
    <property type="match status" value="1"/>
</dbReference>
<dbReference type="GO" id="GO:0004146">
    <property type="term" value="F:dihydrofolate reductase activity"/>
    <property type="evidence" value="ECO:0007669"/>
    <property type="project" value="UniProtKB-EC"/>
</dbReference>
<dbReference type="UniPathway" id="UPA00077">
    <property type="reaction ID" value="UER00158"/>
</dbReference>
<comment type="function">
    <text evidence="7 8">Key enzyme in folate metabolism. Catalyzes an essential reaction for de novo glycine and purine synthesis, and for DNA precursor synthesis.</text>
</comment>
<gene>
    <name evidence="11" type="ORF">BleG1_2953</name>
</gene>
<dbReference type="eggNOG" id="COG0262">
    <property type="taxonomic scope" value="Bacteria"/>
</dbReference>
<comment type="catalytic activity">
    <reaction evidence="8">
        <text>(6S)-5,6,7,8-tetrahydrofolate + NADP(+) = 7,8-dihydrofolate + NADPH + H(+)</text>
        <dbReference type="Rhea" id="RHEA:15009"/>
        <dbReference type="ChEBI" id="CHEBI:15378"/>
        <dbReference type="ChEBI" id="CHEBI:57451"/>
        <dbReference type="ChEBI" id="CHEBI:57453"/>
        <dbReference type="ChEBI" id="CHEBI:57783"/>
        <dbReference type="ChEBI" id="CHEBI:58349"/>
        <dbReference type="EC" id="1.5.1.3"/>
    </reaction>
</comment>
<dbReference type="PANTHER" id="PTHR48069:SF3">
    <property type="entry name" value="DIHYDROFOLATE REDUCTASE"/>
    <property type="match status" value="1"/>
</dbReference>
<reference evidence="11 12" key="1">
    <citation type="journal article" date="2014" name="Gene">
        <title>A comparative genomic analysis of the alkalitolerant soil bacterium Bacillus lehensis G1.</title>
        <authorList>
            <person name="Noor Y.M."/>
            <person name="Samsulrizal N.H."/>
            <person name="Jema'on N.A."/>
            <person name="Low K.O."/>
            <person name="Ramli A.N."/>
            <person name="Alias N.I."/>
            <person name="Damis S.I."/>
            <person name="Fuzi S.F."/>
            <person name="Isa M.N."/>
            <person name="Murad A.M."/>
            <person name="Raih M.F."/>
            <person name="Bakar F.D."/>
            <person name="Najimudin N."/>
            <person name="Mahadi N.M."/>
            <person name="Illias R.M."/>
        </authorList>
    </citation>
    <scope>NUCLEOTIDE SEQUENCE [LARGE SCALE GENOMIC DNA]</scope>
    <source>
        <strain evidence="11 12">G1</strain>
    </source>
</reference>
<dbReference type="EMBL" id="CP003923">
    <property type="protein sequence ID" value="AIC95517.1"/>
    <property type="molecule type" value="Genomic_DNA"/>
</dbReference>
<dbReference type="GO" id="GO:0006730">
    <property type="term" value="P:one-carbon metabolic process"/>
    <property type="evidence" value="ECO:0007669"/>
    <property type="project" value="UniProtKB-KW"/>
</dbReference>
<evidence type="ECO:0000256" key="4">
    <source>
        <dbReference type="ARBA" id="ARBA00022563"/>
    </source>
</evidence>
<sequence length="160" mass="18430">MITFVYARDQAYGIGKNNDMPWHLPADLKHFKQTTTGKTIVMGRKTFDSMNGPLPNRRNIVLTRNRSFTAADTDVVYSVDDVLALSKEQEVFVIGGTEIFNLFWNHCDKQIVTVIEDTFDADTFVPALKDDEWELVEAVAGTMDEKNRYPHEYRTYVRKT</sequence>
<dbReference type="GO" id="GO:0046654">
    <property type="term" value="P:tetrahydrofolate biosynthetic process"/>
    <property type="evidence" value="ECO:0007669"/>
    <property type="project" value="UniProtKB-UniPathway"/>
</dbReference>
<dbReference type="Pfam" id="PF00186">
    <property type="entry name" value="DHFR_1"/>
    <property type="match status" value="1"/>
</dbReference>
<dbReference type="PIRSF" id="PIRSF000194">
    <property type="entry name" value="DHFR"/>
    <property type="match status" value="1"/>
</dbReference>
<dbReference type="STRING" id="1246626.BleG1_2953"/>
<keyword evidence="4 8" id="KW-0554">One-carbon metabolism</keyword>
<organism evidence="11 12">
    <name type="scientific">Shouchella lehensis G1</name>
    <dbReference type="NCBI Taxonomy" id="1246626"/>
    <lineage>
        <taxon>Bacteria</taxon>
        <taxon>Bacillati</taxon>
        <taxon>Bacillota</taxon>
        <taxon>Bacilli</taxon>
        <taxon>Bacillales</taxon>
        <taxon>Bacillaceae</taxon>
        <taxon>Shouchella</taxon>
    </lineage>
</organism>
<evidence type="ECO:0000256" key="7">
    <source>
        <dbReference type="ARBA" id="ARBA00025067"/>
    </source>
</evidence>
<proteinExistence type="inferred from homology"/>
<dbReference type="PATRIC" id="fig|1246626.3.peg.2941"/>
<keyword evidence="5 8" id="KW-0521">NADP</keyword>
<dbReference type="GO" id="GO:0046655">
    <property type="term" value="P:folic acid metabolic process"/>
    <property type="evidence" value="ECO:0007669"/>
    <property type="project" value="TreeGrafter"/>
</dbReference>
<evidence type="ECO:0000313" key="12">
    <source>
        <dbReference type="Proteomes" id="UP000027142"/>
    </source>
</evidence>
<feature type="domain" description="DHFR" evidence="10">
    <location>
        <begin position="1"/>
        <end position="158"/>
    </location>
</feature>
<evidence type="ECO:0000256" key="9">
    <source>
        <dbReference type="RuleBase" id="RU004474"/>
    </source>
</evidence>
<dbReference type="OrthoDB" id="9804315at2"/>
<dbReference type="HOGENOM" id="CLU_043966_5_1_9"/>
<evidence type="ECO:0000256" key="3">
    <source>
        <dbReference type="ARBA" id="ARBA00012856"/>
    </source>
</evidence>
<dbReference type="Proteomes" id="UP000027142">
    <property type="component" value="Chromosome"/>
</dbReference>
<protein>
    <recommendedName>
        <fullName evidence="3 8">Dihydrofolate reductase</fullName>
        <ecNumber evidence="3 8">1.5.1.3</ecNumber>
    </recommendedName>
</protein>
<comment type="similarity">
    <text evidence="2 8 9">Belongs to the dihydrofolate reductase family.</text>
</comment>
<dbReference type="GO" id="GO:0005829">
    <property type="term" value="C:cytosol"/>
    <property type="evidence" value="ECO:0007669"/>
    <property type="project" value="TreeGrafter"/>
</dbReference>
<dbReference type="InterPro" id="IPR012259">
    <property type="entry name" value="DHFR"/>
</dbReference>
<evidence type="ECO:0000256" key="8">
    <source>
        <dbReference type="PIRNR" id="PIRNR000194"/>
    </source>
</evidence>
<keyword evidence="6 8" id="KW-0560">Oxidoreductase</keyword>
<evidence type="ECO:0000256" key="1">
    <source>
        <dbReference type="ARBA" id="ARBA00004903"/>
    </source>
</evidence>